<dbReference type="KEGG" id="slt:Slit_1211"/>
<reference evidence="2 3" key="1">
    <citation type="submission" date="2010-03" db="EMBL/GenBank/DDBJ databases">
        <title>Complete sequence of Sideroxydans lithotrophicus ES-1.</title>
        <authorList>
            <consortium name="US DOE Joint Genome Institute"/>
            <person name="Lucas S."/>
            <person name="Copeland A."/>
            <person name="Lapidus A."/>
            <person name="Cheng J.-F."/>
            <person name="Bruce D."/>
            <person name="Goodwin L."/>
            <person name="Pitluck S."/>
            <person name="Munk A.C."/>
            <person name="Detter J.C."/>
            <person name="Han C."/>
            <person name="Tapia R."/>
            <person name="Larimer F."/>
            <person name="Land M."/>
            <person name="Hauser L."/>
            <person name="Kyrpides N."/>
            <person name="Ivanova N."/>
            <person name="Emerson D."/>
            <person name="Woyke T."/>
        </authorList>
    </citation>
    <scope>NUCLEOTIDE SEQUENCE [LARGE SCALE GENOMIC DNA]</scope>
    <source>
        <strain evidence="2 3">ES-1</strain>
    </source>
</reference>
<proteinExistence type="predicted"/>
<name>D5CR63_SIDLE</name>
<evidence type="ECO:0000256" key="1">
    <source>
        <dbReference type="SAM" id="SignalP"/>
    </source>
</evidence>
<keyword evidence="3" id="KW-1185">Reference proteome</keyword>
<feature type="signal peptide" evidence="1">
    <location>
        <begin position="1"/>
        <end position="40"/>
    </location>
</feature>
<keyword evidence="1" id="KW-0732">Signal</keyword>
<dbReference type="STRING" id="580332.Slit_1211"/>
<accession>D5CR63</accession>
<dbReference type="Proteomes" id="UP000001625">
    <property type="component" value="Chromosome"/>
</dbReference>
<organism evidence="2 3">
    <name type="scientific">Sideroxydans lithotrophicus (strain ES-1)</name>
    <dbReference type="NCBI Taxonomy" id="580332"/>
    <lineage>
        <taxon>Bacteria</taxon>
        <taxon>Pseudomonadati</taxon>
        <taxon>Pseudomonadota</taxon>
        <taxon>Betaproteobacteria</taxon>
        <taxon>Nitrosomonadales</taxon>
        <taxon>Gallionellaceae</taxon>
        <taxon>Sideroxydans</taxon>
    </lineage>
</organism>
<dbReference type="AlphaFoldDB" id="D5CR63"/>
<gene>
    <name evidence="2" type="ordered locus">Slit_1211</name>
</gene>
<sequence precursor="true">MIYSDTSENQRRRSRGGRMKNVACVSLMLCAMVMPRESVAADGNAIPFTPAPAYYRLAQPITERSLFPECITPKDDAAKNQCSQIASRLTSLEARLKELCVDAGESIFRTVNNVEGVYVQTSQSSGNGYFHELENAWELFVSPQLWPHYRYWEYAKPWQGKRNKRYRSRIVLREICV</sequence>
<dbReference type="EMBL" id="CP001965">
    <property type="protein sequence ID" value="ADE11449.1"/>
    <property type="molecule type" value="Genomic_DNA"/>
</dbReference>
<evidence type="ECO:0000313" key="2">
    <source>
        <dbReference type="EMBL" id="ADE11449.1"/>
    </source>
</evidence>
<feature type="chain" id="PRO_5003070503" evidence="1">
    <location>
        <begin position="41"/>
        <end position="177"/>
    </location>
</feature>
<protein>
    <submittedName>
        <fullName evidence="2">Uncharacterized protein</fullName>
    </submittedName>
</protein>
<evidence type="ECO:0000313" key="3">
    <source>
        <dbReference type="Proteomes" id="UP000001625"/>
    </source>
</evidence>
<dbReference type="HOGENOM" id="CLU_1516930_0_0_4"/>